<dbReference type="Proteomes" id="UP000834106">
    <property type="component" value="Chromosome 15"/>
</dbReference>
<reference evidence="2" key="1">
    <citation type="submission" date="2023-05" db="EMBL/GenBank/DDBJ databases">
        <authorList>
            <person name="Huff M."/>
        </authorList>
    </citation>
    <scope>NUCLEOTIDE SEQUENCE</scope>
</reference>
<gene>
    <name evidence="2" type="ORF">FPE_LOCUS25012</name>
</gene>
<evidence type="ECO:0000256" key="1">
    <source>
        <dbReference type="SAM" id="MobiDB-lite"/>
    </source>
</evidence>
<dbReference type="EMBL" id="OU503050">
    <property type="protein sequence ID" value="CAI9777582.1"/>
    <property type="molecule type" value="Genomic_DNA"/>
</dbReference>
<organism evidence="2 3">
    <name type="scientific">Fraxinus pennsylvanica</name>
    <dbReference type="NCBI Taxonomy" id="56036"/>
    <lineage>
        <taxon>Eukaryota</taxon>
        <taxon>Viridiplantae</taxon>
        <taxon>Streptophyta</taxon>
        <taxon>Embryophyta</taxon>
        <taxon>Tracheophyta</taxon>
        <taxon>Spermatophyta</taxon>
        <taxon>Magnoliopsida</taxon>
        <taxon>eudicotyledons</taxon>
        <taxon>Gunneridae</taxon>
        <taxon>Pentapetalae</taxon>
        <taxon>asterids</taxon>
        <taxon>lamiids</taxon>
        <taxon>Lamiales</taxon>
        <taxon>Oleaceae</taxon>
        <taxon>Oleeae</taxon>
        <taxon>Fraxinus</taxon>
    </lineage>
</organism>
<feature type="region of interest" description="Disordered" evidence="1">
    <location>
        <begin position="22"/>
        <end position="56"/>
    </location>
</feature>
<keyword evidence="3" id="KW-1185">Reference proteome</keyword>
<name>A0AAD2E3Q0_9LAMI</name>
<feature type="compositionally biased region" description="Polar residues" evidence="1">
    <location>
        <begin position="38"/>
        <end position="47"/>
    </location>
</feature>
<proteinExistence type="predicted"/>
<evidence type="ECO:0000313" key="3">
    <source>
        <dbReference type="Proteomes" id="UP000834106"/>
    </source>
</evidence>
<evidence type="ECO:0000313" key="2">
    <source>
        <dbReference type="EMBL" id="CAI9777582.1"/>
    </source>
</evidence>
<sequence length="134" mass="14387">MAALAPPDQVADLLQKLTLEPQAKTLEIPKPTKKPSVDSGNGTNGQVHSRDGVLTPIPSDFIDPSTCYLPSTAYYYGGYDGTGSEWKDYAPYVPGGIPASGYQDQIFLFDGSRSPIPWSDGSFMSDGKPRPVNC</sequence>
<accession>A0AAD2E3Q0</accession>
<protein>
    <submittedName>
        <fullName evidence="2">Uncharacterized protein</fullName>
    </submittedName>
</protein>
<dbReference type="AlphaFoldDB" id="A0AAD2E3Q0"/>